<keyword evidence="6" id="KW-0808">Transferase</keyword>
<feature type="domain" description="Thg1 C-terminal" evidence="17">
    <location>
        <begin position="140"/>
        <end position="226"/>
    </location>
</feature>
<keyword evidence="9" id="KW-0479">Metal-binding</keyword>
<evidence type="ECO:0000256" key="14">
    <source>
        <dbReference type="ARBA" id="ARBA00047281"/>
    </source>
</evidence>
<evidence type="ECO:0000256" key="7">
    <source>
        <dbReference type="ARBA" id="ARBA00022694"/>
    </source>
</evidence>
<dbReference type="GO" id="GO:0000287">
    <property type="term" value="F:magnesium ion binding"/>
    <property type="evidence" value="ECO:0007669"/>
    <property type="project" value="InterPro"/>
</dbReference>
<evidence type="ECO:0000313" key="19">
    <source>
        <dbReference type="Proteomes" id="UP000813461"/>
    </source>
</evidence>
<dbReference type="GO" id="GO:0008193">
    <property type="term" value="F:tRNA guanylyltransferase activity"/>
    <property type="evidence" value="ECO:0007669"/>
    <property type="project" value="UniProtKB-EC"/>
</dbReference>
<dbReference type="InterPro" id="IPR025845">
    <property type="entry name" value="Thg1_C_dom"/>
</dbReference>
<dbReference type="Gene3D" id="3.30.70.3000">
    <property type="match status" value="2"/>
</dbReference>
<feature type="compositionally biased region" description="Polar residues" evidence="15">
    <location>
        <begin position="399"/>
        <end position="409"/>
    </location>
</feature>
<dbReference type="Pfam" id="PF14413">
    <property type="entry name" value="Thg1C"/>
    <property type="match status" value="1"/>
</dbReference>
<dbReference type="PANTHER" id="PTHR12729:SF6">
    <property type="entry name" value="TRNA(HIS) GUANYLYLTRANSFERASE-RELATED"/>
    <property type="match status" value="1"/>
</dbReference>
<dbReference type="GO" id="GO:0006400">
    <property type="term" value="P:tRNA modification"/>
    <property type="evidence" value="ECO:0007669"/>
    <property type="project" value="InterPro"/>
</dbReference>
<evidence type="ECO:0000313" key="18">
    <source>
        <dbReference type="EMBL" id="KAH7086627.1"/>
    </source>
</evidence>
<protein>
    <recommendedName>
        <fullName evidence="5">tRNA(His) guanylyltransferase</fullName>
        <ecNumber evidence="4">2.7.7.79</ecNumber>
    </recommendedName>
    <alternativeName>
        <fullName evidence="13">tRNA-histidine guanylyltransferase</fullName>
    </alternativeName>
</protein>
<dbReference type="OrthoDB" id="62560at2759"/>
<comment type="similarity">
    <text evidence="3">Belongs to the tRNA(His) guanylyltransferase family.</text>
</comment>
<feature type="compositionally biased region" description="Polar residues" evidence="15">
    <location>
        <begin position="370"/>
        <end position="382"/>
    </location>
</feature>
<feature type="domain" description="tRNAHis guanylyltransferase catalytic" evidence="16">
    <location>
        <begin position="6"/>
        <end position="136"/>
    </location>
</feature>
<sequence>MANSKYEYVRLFEQPDNLLANTWIVVRIDGRGFSKLTTKYKFVKPNDRHALDLMNAAAEAVMKELPDLVLAYGNSDEYSFVFHKDCILFERRASKLTTTITSTFTSYYVFLWSQYFPEKPLTPPLPSFDGRAVCYPSDFNLRDYMSWRQVDCHINNLYNTTFWTLVQQGGMGPREAEQRLSGTVSADKNEILFKEFGINYNNEPECFKKGTVLYRDFFPVSGLEQTVSATQPQEQSPTIASPRPARSSVANPVRPLESAIPFLPDQTSLQTPSDPGPTFLSTTSTPSPPNSPEAMFTSALPNPLRSNPVSPRSSSYPPVSMPISPPSTVTSPMGSLYPTVGPKQPLPNLMPLPLSPPILKPSTKPPLSLNAPNPTTRSNFSPISPAHDFPAGYPIAGYSHNTSSNTQRPTSHSASASLTLANHSPPQQHRLKQRSPSQPHLPSYFSVPQQPPVIPLRISSIPTNNKTRKLSLNKHQSMSTLKPRRHSEEKECVSAETHRRSSPPRRVSPPLRTDKALPSPPMNAEEELQTRQKVRSSGSQDWSMYPTTRDSPPRRVSENYKRGGQVWTAPDRDEEIGHPGIAELPNTPARRAQSHTRLHSAPVSASLYQPSQSPDVQALSSAAAQSTLDADIQPTAPLKDSPRSKPKPATTSQTHAAVTHDAKKDKGKAKLTEKGGWAAGTQPQSSEGRPVQQSRTQRDKDRKKRSKAKILIEHVDIIRDEFWEKRPWILSGKTG</sequence>
<dbReference type="EC" id="2.7.7.79" evidence="4"/>
<comment type="cofactor">
    <cofactor evidence="1">
        <name>Mg(2+)</name>
        <dbReference type="ChEBI" id="CHEBI:18420"/>
    </cofactor>
</comment>
<reference evidence="18" key="1">
    <citation type="journal article" date="2021" name="Nat. Commun.">
        <title>Genetic determinants of endophytism in the Arabidopsis root mycobiome.</title>
        <authorList>
            <person name="Mesny F."/>
            <person name="Miyauchi S."/>
            <person name="Thiergart T."/>
            <person name="Pickel B."/>
            <person name="Atanasova L."/>
            <person name="Karlsson M."/>
            <person name="Huettel B."/>
            <person name="Barry K.W."/>
            <person name="Haridas S."/>
            <person name="Chen C."/>
            <person name="Bauer D."/>
            <person name="Andreopoulos W."/>
            <person name="Pangilinan J."/>
            <person name="LaButti K."/>
            <person name="Riley R."/>
            <person name="Lipzen A."/>
            <person name="Clum A."/>
            <person name="Drula E."/>
            <person name="Henrissat B."/>
            <person name="Kohler A."/>
            <person name="Grigoriev I.V."/>
            <person name="Martin F.M."/>
            <person name="Hacquard S."/>
        </authorList>
    </citation>
    <scope>NUCLEOTIDE SEQUENCE</scope>
    <source>
        <strain evidence="18">MPI-SDFR-AT-0120</strain>
    </source>
</reference>
<feature type="compositionally biased region" description="Low complexity" evidence="15">
    <location>
        <begin position="617"/>
        <end position="631"/>
    </location>
</feature>
<dbReference type="InterPro" id="IPR038469">
    <property type="entry name" value="tRNAHis_GuaTrfase_Thg1_sf"/>
</dbReference>
<evidence type="ECO:0000256" key="10">
    <source>
        <dbReference type="ARBA" id="ARBA00022741"/>
    </source>
</evidence>
<keyword evidence="7" id="KW-0819">tRNA processing</keyword>
<keyword evidence="11" id="KW-0460">Magnesium</keyword>
<feature type="compositionally biased region" description="Polar residues" evidence="15">
    <location>
        <begin position="226"/>
        <end position="239"/>
    </location>
</feature>
<proteinExistence type="inferred from homology"/>
<dbReference type="FunFam" id="3.30.70.3000:FF:000001">
    <property type="entry name" value="tRNA(His) guanylyltransferase"/>
    <property type="match status" value="1"/>
</dbReference>
<evidence type="ECO:0000256" key="5">
    <source>
        <dbReference type="ARBA" id="ARBA00015443"/>
    </source>
</evidence>
<evidence type="ECO:0000256" key="13">
    <source>
        <dbReference type="ARBA" id="ARBA00032480"/>
    </source>
</evidence>
<feature type="region of interest" description="Disordered" evidence="15">
    <location>
        <begin position="226"/>
        <end position="342"/>
    </location>
</feature>
<evidence type="ECO:0000259" key="17">
    <source>
        <dbReference type="Pfam" id="PF14413"/>
    </source>
</evidence>
<name>A0A8K0R4X7_9PLEO</name>
<feature type="compositionally biased region" description="Polar residues" evidence="15">
    <location>
        <begin position="606"/>
        <end position="615"/>
    </location>
</feature>
<evidence type="ECO:0000256" key="8">
    <source>
        <dbReference type="ARBA" id="ARBA00022695"/>
    </source>
</evidence>
<dbReference type="InterPro" id="IPR024956">
    <property type="entry name" value="tRNAHis_GuaTrfase_cat"/>
</dbReference>
<evidence type="ECO:0000259" key="16">
    <source>
        <dbReference type="Pfam" id="PF04446"/>
    </source>
</evidence>
<accession>A0A8K0R4X7</accession>
<dbReference type="AlphaFoldDB" id="A0A8K0R4X7"/>
<evidence type="ECO:0000256" key="4">
    <source>
        <dbReference type="ARBA" id="ARBA00012511"/>
    </source>
</evidence>
<keyword evidence="12" id="KW-0342">GTP-binding</keyword>
<evidence type="ECO:0000256" key="6">
    <source>
        <dbReference type="ARBA" id="ARBA00022679"/>
    </source>
</evidence>
<feature type="compositionally biased region" description="Low complexity" evidence="15">
    <location>
        <begin position="360"/>
        <end position="369"/>
    </location>
</feature>
<evidence type="ECO:0000256" key="12">
    <source>
        <dbReference type="ARBA" id="ARBA00023134"/>
    </source>
</evidence>
<comment type="catalytic activity">
    <reaction evidence="14">
        <text>a 5'-end ribonucleotide-tRNA(His) + GTP + ATP + H2O = a 5'-end phospho-guanosine-ribonucleotide-tRNA(His) + AMP + 2 diphosphate + H(+)</text>
        <dbReference type="Rhea" id="RHEA:54564"/>
        <dbReference type="Rhea" id="RHEA-COMP:14193"/>
        <dbReference type="Rhea" id="RHEA-COMP:14917"/>
        <dbReference type="ChEBI" id="CHEBI:15377"/>
        <dbReference type="ChEBI" id="CHEBI:15378"/>
        <dbReference type="ChEBI" id="CHEBI:30616"/>
        <dbReference type="ChEBI" id="CHEBI:33019"/>
        <dbReference type="ChEBI" id="CHEBI:37565"/>
        <dbReference type="ChEBI" id="CHEBI:138282"/>
        <dbReference type="ChEBI" id="CHEBI:141847"/>
        <dbReference type="ChEBI" id="CHEBI:456215"/>
        <dbReference type="EC" id="2.7.7.79"/>
    </reaction>
</comment>
<feature type="compositionally biased region" description="Polar residues" evidence="15">
    <location>
        <begin position="535"/>
        <end position="550"/>
    </location>
</feature>
<dbReference type="EMBL" id="JAGMVJ010000011">
    <property type="protein sequence ID" value="KAH7086627.1"/>
    <property type="molecule type" value="Genomic_DNA"/>
</dbReference>
<keyword evidence="19" id="KW-1185">Reference proteome</keyword>
<dbReference type="PANTHER" id="PTHR12729">
    <property type="entry name" value="TRNA(HIS) GUANYLYLTRANSFERASE-RELATED"/>
    <property type="match status" value="1"/>
</dbReference>
<organism evidence="18 19">
    <name type="scientific">Paraphoma chrysanthemicola</name>
    <dbReference type="NCBI Taxonomy" id="798071"/>
    <lineage>
        <taxon>Eukaryota</taxon>
        <taxon>Fungi</taxon>
        <taxon>Dikarya</taxon>
        <taxon>Ascomycota</taxon>
        <taxon>Pezizomycotina</taxon>
        <taxon>Dothideomycetes</taxon>
        <taxon>Pleosporomycetidae</taxon>
        <taxon>Pleosporales</taxon>
        <taxon>Pleosporineae</taxon>
        <taxon>Phaeosphaeriaceae</taxon>
        <taxon>Paraphoma</taxon>
    </lineage>
</organism>
<evidence type="ECO:0000256" key="3">
    <source>
        <dbReference type="ARBA" id="ARBA00010113"/>
    </source>
</evidence>
<comment type="function">
    <text evidence="2">Adds a GMP to the 5'-end of tRNA(His) after transcription and RNase P cleavage.</text>
</comment>
<feature type="compositionally biased region" description="Basic and acidic residues" evidence="15">
    <location>
        <begin position="551"/>
        <end position="561"/>
    </location>
</feature>
<feature type="compositionally biased region" description="Basic and acidic residues" evidence="15">
    <location>
        <begin position="658"/>
        <end position="673"/>
    </location>
</feature>
<feature type="compositionally biased region" description="Low complexity" evidence="15">
    <location>
        <begin position="300"/>
        <end position="318"/>
    </location>
</feature>
<feature type="region of interest" description="Disordered" evidence="15">
    <location>
        <begin position="354"/>
        <end position="708"/>
    </location>
</feature>
<evidence type="ECO:0000256" key="2">
    <source>
        <dbReference type="ARBA" id="ARBA00002939"/>
    </source>
</evidence>
<dbReference type="Proteomes" id="UP000813461">
    <property type="component" value="Unassembled WGS sequence"/>
</dbReference>
<evidence type="ECO:0000256" key="15">
    <source>
        <dbReference type="SAM" id="MobiDB-lite"/>
    </source>
</evidence>
<dbReference type="Pfam" id="PF04446">
    <property type="entry name" value="Thg1"/>
    <property type="match status" value="1"/>
</dbReference>
<dbReference type="InterPro" id="IPR007537">
    <property type="entry name" value="tRNAHis_GuaTrfase_Thg1"/>
</dbReference>
<keyword evidence="10" id="KW-0547">Nucleotide-binding</keyword>
<comment type="caution">
    <text evidence="18">The sequence shown here is derived from an EMBL/GenBank/DDBJ whole genome shotgun (WGS) entry which is preliminary data.</text>
</comment>
<feature type="compositionally biased region" description="Low complexity" evidence="15">
    <location>
        <begin position="276"/>
        <end position="285"/>
    </location>
</feature>
<evidence type="ECO:0000256" key="1">
    <source>
        <dbReference type="ARBA" id="ARBA00001946"/>
    </source>
</evidence>
<evidence type="ECO:0000256" key="9">
    <source>
        <dbReference type="ARBA" id="ARBA00022723"/>
    </source>
</evidence>
<feature type="compositionally biased region" description="Low complexity" evidence="15">
    <location>
        <begin position="410"/>
        <end position="424"/>
    </location>
</feature>
<gene>
    <name evidence="18" type="ORF">FB567DRAFT_593551</name>
</gene>
<keyword evidence="8 18" id="KW-0548">Nucleotidyltransferase</keyword>
<evidence type="ECO:0000256" key="11">
    <source>
        <dbReference type="ARBA" id="ARBA00022842"/>
    </source>
</evidence>
<dbReference type="GO" id="GO:0005525">
    <property type="term" value="F:GTP binding"/>
    <property type="evidence" value="ECO:0007669"/>
    <property type="project" value="UniProtKB-KW"/>
</dbReference>
<feature type="compositionally biased region" description="Basic and acidic residues" evidence="15">
    <location>
        <begin position="486"/>
        <end position="499"/>
    </location>
</feature>